<evidence type="ECO:0000256" key="1">
    <source>
        <dbReference type="ARBA" id="ARBA00004651"/>
    </source>
</evidence>
<keyword evidence="2 7" id="KW-0813">Transport</keyword>
<evidence type="ECO:0000256" key="6">
    <source>
        <dbReference type="ARBA" id="ARBA00023136"/>
    </source>
</evidence>
<keyword evidence="6 7" id="KW-0472">Membrane</keyword>
<name>A0ABS5TV19_9CELL</name>
<keyword evidence="4 7" id="KW-0812">Transmembrane</keyword>
<evidence type="ECO:0000256" key="7">
    <source>
        <dbReference type="RuleBase" id="RU363032"/>
    </source>
</evidence>
<dbReference type="InterPro" id="IPR000515">
    <property type="entry name" value="MetI-like"/>
</dbReference>
<feature type="transmembrane region" description="Helical" evidence="7">
    <location>
        <begin position="103"/>
        <end position="124"/>
    </location>
</feature>
<evidence type="ECO:0000259" key="8">
    <source>
        <dbReference type="PROSITE" id="PS50928"/>
    </source>
</evidence>
<feature type="transmembrane region" description="Helical" evidence="7">
    <location>
        <begin position="240"/>
        <end position="262"/>
    </location>
</feature>
<dbReference type="Proteomes" id="UP000722125">
    <property type="component" value="Unassembled WGS sequence"/>
</dbReference>
<comment type="subcellular location">
    <subcellularLocation>
        <location evidence="1 7">Cell membrane</location>
        <topology evidence="1 7">Multi-pass membrane protein</topology>
    </subcellularLocation>
</comment>
<evidence type="ECO:0000256" key="5">
    <source>
        <dbReference type="ARBA" id="ARBA00022989"/>
    </source>
</evidence>
<dbReference type="Gene3D" id="1.10.3720.10">
    <property type="entry name" value="MetI-like"/>
    <property type="match status" value="1"/>
</dbReference>
<evidence type="ECO:0000313" key="10">
    <source>
        <dbReference type="Proteomes" id="UP000722125"/>
    </source>
</evidence>
<evidence type="ECO:0000256" key="2">
    <source>
        <dbReference type="ARBA" id="ARBA00022448"/>
    </source>
</evidence>
<evidence type="ECO:0000256" key="3">
    <source>
        <dbReference type="ARBA" id="ARBA00022475"/>
    </source>
</evidence>
<dbReference type="CDD" id="cd06261">
    <property type="entry name" value="TM_PBP2"/>
    <property type="match status" value="1"/>
</dbReference>
<dbReference type="SUPFAM" id="SSF161098">
    <property type="entry name" value="MetI-like"/>
    <property type="match status" value="1"/>
</dbReference>
<protein>
    <submittedName>
        <fullName evidence="9">Carbohydrate ABC transporter permease</fullName>
    </submittedName>
</protein>
<gene>
    <name evidence="9" type="ORF">KIN34_01575</name>
</gene>
<feature type="transmembrane region" description="Helical" evidence="7">
    <location>
        <begin position="176"/>
        <end position="196"/>
    </location>
</feature>
<proteinExistence type="inferred from homology"/>
<feature type="domain" description="ABC transmembrane type-1" evidence="8">
    <location>
        <begin position="65"/>
        <end position="257"/>
    </location>
</feature>
<dbReference type="EMBL" id="JAHBOH010000001">
    <property type="protein sequence ID" value="MBT0992980.1"/>
    <property type="molecule type" value="Genomic_DNA"/>
</dbReference>
<evidence type="ECO:0000256" key="4">
    <source>
        <dbReference type="ARBA" id="ARBA00022692"/>
    </source>
</evidence>
<organism evidence="9 10">
    <name type="scientific">Cellulomonas fulva</name>
    <dbReference type="NCBI Taxonomy" id="2835530"/>
    <lineage>
        <taxon>Bacteria</taxon>
        <taxon>Bacillati</taxon>
        <taxon>Actinomycetota</taxon>
        <taxon>Actinomycetes</taxon>
        <taxon>Micrococcales</taxon>
        <taxon>Cellulomonadaceae</taxon>
        <taxon>Cellulomonas</taxon>
    </lineage>
</organism>
<keyword evidence="5 7" id="KW-1133">Transmembrane helix</keyword>
<comment type="similarity">
    <text evidence="7">Belongs to the binding-protein-dependent transport system permease family.</text>
</comment>
<keyword evidence="10" id="KW-1185">Reference proteome</keyword>
<dbReference type="Pfam" id="PF00528">
    <property type="entry name" value="BPD_transp_1"/>
    <property type="match status" value="1"/>
</dbReference>
<keyword evidence="3" id="KW-1003">Cell membrane</keyword>
<evidence type="ECO:0000313" key="9">
    <source>
        <dbReference type="EMBL" id="MBT0992980.1"/>
    </source>
</evidence>
<dbReference type="PANTHER" id="PTHR43744:SF12">
    <property type="entry name" value="ABC TRANSPORTER PERMEASE PROTEIN MG189-RELATED"/>
    <property type="match status" value="1"/>
</dbReference>
<dbReference type="InterPro" id="IPR035906">
    <property type="entry name" value="MetI-like_sf"/>
</dbReference>
<sequence length="271" mass="28952">MCLLLALGTVLYLGPFVIQVANSFKTDAQAIQDPVSLVPNPFSLEGWRAALGMDPAFPVNLPRWLTNSVVVAVSVTLGRVVIDCLAGYALARLRFPGKGAATALIIGVMAVPGVVLLIPKFLVIKQLGMYDSYAGMIIPLLCDSVGILLMRTAFMSVPWELEEAALIDGAGVLRRFTAITMPLVVPALITVVILSFQGSWNEFTHFLVATSDPDLATLNLGIAQLSAGAAKGPSLFPMKLALATLSMIPVALLFIFFQRYFVRSIGTTGIK</sequence>
<feature type="transmembrane region" description="Helical" evidence="7">
    <location>
        <begin position="136"/>
        <end position="155"/>
    </location>
</feature>
<comment type="caution">
    <text evidence="9">The sequence shown here is derived from an EMBL/GenBank/DDBJ whole genome shotgun (WGS) entry which is preliminary data.</text>
</comment>
<reference evidence="9 10" key="1">
    <citation type="submission" date="2021-05" db="EMBL/GenBank/DDBJ databases">
        <title>Description of Cellulomonas sp. DKR-3 sp. nov.</title>
        <authorList>
            <person name="Dahal R.H."/>
            <person name="Chaudhary D.K."/>
        </authorList>
    </citation>
    <scope>NUCLEOTIDE SEQUENCE [LARGE SCALE GENOMIC DNA]</scope>
    <source>
        <strain evidence="9 10">DKR-3</strain>
    </source>
</reference>
<dbReference type="PROSITE" id="PS50928">
    <property type="entry name" value="ABC_TM1"/>
    <property type="match status" value="1"/>
</dbReference>
<dbReference type="PANTHER" id="PTHR43744">
    <property type="entry name" value="ABC TRANSPORTER PERMEASE PROTEIN MG189-RELATED-RELATED"/>
    <property type="match status" value="1"/>
</dbReference>
<feature type="transmembrane region" description="Helical" evidence="7">
    <location>
        <begin position="69"/>
        <end position="91"/>
    </location>
</feature>
<accession>A0ABS5TV19</accession>